<proteinExistence type="predicted"/>
<dbReference type="EMBL" id="WXYO01000007">
    <property type="protein sequence ID" value="NAS13572.1"/>
    <property type="molecule type" value="Genomic_DNA"/>
</dbReference>
<dbReference type="AlphaFoldDB" id="A0A6L9EG23"/>
<feature type="domain" description="Putative auto-transporter adhesin head GIN" evidence="1">
    <location>
        <begin position="41"/>
        <end position="223"/>
    </location>
</feature>
<dbReference type="InterPro" id="IPR021255">
    <property type="entry name" value="DUF2807"/>
</dbReference>
<reference evidence="2 3" key="1">
    <citation type="submission" date="2020-01" db="EMBL/GenBank/DDBJ databases">
        <title>Bacteria diversity of Porities sp.</title>
        <authorList>
            <person name="Wang G."/>
        </authorList>
    </citation>
    <scope>NUCLEOTIDE SEQUENCE [LARGE SCALE GENOMIC DNA]</scope>
    <source>
        <strain evidence="2 3">R33</strain>
    </source>
</reference>
<evidence type="ECO:0000259" key="1">
    <source>
        <dbReference type="Pfam" id="PF10988"/>
    </source>
</evidence>
<dbReference type="RefSeq" id="WP_161436604.1">
    <property type="nucleotide sequence ID" value="NZ_WXYO01000007.1"/>
</dbReference>
<comment type="caution">
    <text evidence="2">The sequence shown here is derived from an EMBL/GenBank/DDBJ whole genome shotgun (WGS) entry which is preliminary data.</text>
</comment>
<keyword evidence="3" id="KW-1185">Reference proteome</keyword>
<dbReference type="PROSITE" id="PS51257">
    <property type="entry name" value="PROKAR_LIPOPROTEIN"/>
    <property type="match status" value="1"/>
</dbReference>
<sequence>MKTKLIPLYAIICTLFLASCDRETVRVSDAVSTREVRISGFSGLEVAQSFRAFVTFSDTEEKIEIEANDNVHDKILVSLDGDNLYVRIKPNTNLRGDVTLNLYITTSSLERFRATGASRIQLENELSEREVFIRLSGSSDFFGELNVDVTKVYASGASKTDIFGSTSFLEAELAGSSTLQDLDFQVADLDIELSGASDAYLSVSDRIDVEASGSSTLTYRGDAVIRKQDLSGASEIIKRD</sequence>
<dbReference type="Pfam" id="PF10988">
    <property type="entry name" value="DUF2807"/>
    <property type="match status" value="1"/>
</dbReference>
<protein>
    <recommendedName>
        <fullName evidence="1">Putative auto-transporter adhesin head GIN domain-containing protein</fullName>
    </recommendedName>
</protein>
<dbReference type="Gene3D" id="2.160.20.120">
    <property type="match status" value="1"/>
</dbReference>
<gene>
    <name evidence="2" type="ORF">GTQ38_16285</name>
</gene>
<name>A0A6L9EG23_9FLAO</name>
<dbReference type="Proteomes" id="UP000475249">
    <property type="component" value="Unassembled WGS sequence"/>
</dbReference>
<accession>A0A6L9EG23</accession>
<evidence type="ECO:0000313" key="3">
    <source>
        <dbReference type="Proteomes" id="UP000475249"/>
    </source>
</evidence>
<organism evidence="2 3">
    <name type="scientific">Poritiphilus flavus</name>
    <dbReference type="NCBI Taxonomy" id="2697053"/>
    <lineage>
        <taxon>Bacteria</taxon>
        <taxon>Pseudomonadati</taxon>
        <taxon>Bacteroidota</taxon>
        <taxon>Flavobacteriia</taxon>
        <taxon>Flavobacteriales</taxon>
        <taxon>Flavobacteriaceae</taxon>
        <taxon>Poritiphilus</taxon>
    </lineage>
</organism>
<evidence type="ECO:0000313" key="2">
    <source>
        <dbReference type="EMBL" id="NAS13572.1"/>
    </source>
</evidence>